<dbReference type="GO" id="GO:0043161">
    <property type="term" value="P:proteasome-mediated ubiquitin-dependent protein catabolic process"/>
    <property type="evidence" value="ECO:0007669"/>
    <property type="project" value="TreeGrafter"/>
</dbReference>
<dbReference type="Pfam" id="PF08059">
    <property type="entry name" value="SEP"/>
    <property type="match status" value="1"/>
</dbReference>
<dbReference type="GO" id="GO:0043130">
    <property type="term" value="F:ubiquitin binding"/>
    <property type="evidence" value="ECO:0007669"/>
    <property type="project" value="TreeGrafter"/>
</dbReference>
<comment type="caution">
    <text evidence="5">The sequence shown here is derived from an EMBL/GenBank/DDBJ whole genome shotgun (WGS) entry which is preliminary data.</text>
</comment>
<dbReference type="CDD" id="cd01770">
    <property type="entry name" value="UBX_UBXN2"/>
    <property type="match status" value="1"/>
</dbReference>
<feature type="region of interest" description="Disordered" evidence="2">
    <location>
        <begin position="279"/>
        <end position="327"/>
    </location>
</feature>
<dbReference type="CDD" id="cd14348">
    <property type="entry name" value="UBA_p47"/>
    <property type="match status" value="1"/>
</dbReference>
<feature type="domain" description="UBX" evidence="3">
    <location>
        <begin position="329"/>
        <end position="406"/>
    </location>
</feature>
<dbReference type="PROSITE" id="PS51399">
    <property type="entry name" value="SEP"/>
    <property type="match status" value="1"/>
</dbReference>
<feature type="domain" description="SEP" evidence="4">
    <location>
        <begin position="212"/>
        <end position="276"/>
    </location>
</feature>
<dbReference type="EMBL" id="JAACFV010000426">
    <property type="protein sequence ID" value="KAF7502051.1"/>
    <property type="molecule type" value="Genomic_DNA"/>
</dbReference>
<dbReference type="InterPro" id="IPR001012">
    <property type="entry name" value="UBX_dom"/>
</dbReference>
<keyword evidence="1" id="KW-0833">Ubl conjugation pathway</keyword>
<dbReference type="GO" id="GO:0061025">
    <property type="term" value="P:membrane fusion"/>
    <property type="evidence" value="ECO:0007669"/>
    <property type="project" value="TreeGrafter"/>
</dbReference>
<feature type="compositionally biased region" description="Low complexity" evidence="2">
    <location>
        <begin position="304"/>
        <end position="319"/>
    </location>
</feature>
<dbReference type="SMART" id="SM00553">
    <property type="entry name" value="SEP"/>
    <property type="match status" value="1"/>
</dbReference>
<dbReference type="InterPro" id="IPR012989">
    <property type="entry name" value="SEP_domain"/>
</dbReference>
<evidence type="ECO:0000256" key="2">
    <source>
        <dbReference type="SAM" id="MobiDB-lite"/>
    </source>
</evidence>
<feature type="compositionally biased region" description="Acidic residues" evidence="2">
    <location>
        <begin position="46"/>
        <end position="56"/>
    </location>
</feature>
<dbReference type="InterPro" id="IPR029071">
    <property type="entry name" value="Ubiquitin-like_domsf"/>
</dbReference>
<dbReference type="GO" id="GO:0005829">
    <property type="term" value="C:cytosol"/>
    <property type="evidence" value="ECO:0007669"/>
    <property type="project" value="TreeGrafter"/>
</dbReference>
<evidence type="ECO:0000259" key="4">
    <source>
        <dbReference type="PROSITE" id="PS51399"/>
    </source>
</evidence>
<accession>A0A8H7A7P3</accession>
<dbReference type="SUPFAM" id="SSF54236">
    <property type="entry name" value="Ubiquitin-like"/>
    <property type="match status" value="1"/>
</dbReference>
<evidence type="ECO:0000256" key="1">
    <source>
        <dbReference type="ARBA" id="ARBA00022786"/>
    </source>
</evidence>
<name>A0A8H7A7P3_9EURO</name>
<reference evidence="5" key="1">
    <citation type="submission" date="2020-02" db="EMBL/GenBank/DDBJ databases">
        <authorList>
            <person name="Palmer J.M."/>
        </authorList>
    </citation>
    <scope>NUCLEOTIDE SEQUENCE</scope>
    <source>
        <strain evidence="5">EPUS1.4</strain>
        <tissue evidence="5">Thallus</tissue>
    </source>
</reference>
<dbReference type="SMART" id="SM00166">
    <property type="entry name" value="UBX"/>
    <property type="match status" value="1"/>
</dbReference>
<dbReference type="SUPFAM" id="SSF46934">
    <property type="entry name" value="UBA-like"/>
    <property type="match status" value="1"/>
</dbReference>
<evidence type="ECO:0000259" key="3">
    <source>
        <dbReference type="PROSITE" id="PS50033"/>
    </source>
</evidence>
<dbReference type="FunFam" id="3.10.20.90:FF:000179">
    <property type="entry name" value="Plant UBX domain-containing protein 4"/>
    <property type="match status" value="1"/>
</dbReference>
<dbReference type="Pfam" id="PF00789">
    <property type="entry name" value="UBX"/>
    <property type="match status" value="1"/>
</dbReference>
<organism evidence="5 6">
    <name type="scientific">Endocarpon pusillum</name>
    <dbReference type="NCBI Taxonomy" id="364733"/>
    <lineage>
        <taxon>Eukaryota</taxon>
        <taxon>Fungi</taxon>
        <taxon>Dikarya</taxon>
        <taxon>Ascomycota</taxon>
        <taxon>Pezizomycotina</taxon>
        <taxon>Eurotiomycetes</taxon>
        <taxon>Chaetothyriomycetidae</taxon>
        <taxon>Verrucariales</taxon>
        <taxon>Verrucariaceae</taxon>
        <taxon>Endocarpon</taxon>
    </lineage>
</organism>
<dbReference type="PANTHER" id="PTHR23333:SF20">
    <property type="entry name" value="NSFL1 COFACTOR P47"/>
    <property type="match status" value="1"/>
</dbReference>
<dbReference type="FunFam" id="3.30.420.210:FF:000002">
    <property type="entry name" value="UBX domain-containing protein 1"/>
    <property type="match status" value="1"/>
</dbReference>
<proteinExistence type="predicted"/>
<keyword evidence="6" id="KW-1185">Reference proteome</keyword>
<dbReference type="Pfam" id="PF14555">
    <property type="entry name" value="UBA_4"/>
    <property type="match status" value="1"/>
</dbReference>
<dbReference type="InterPro" id="IPR009060">
    <property type="entry name" value="UBA-like_sf"/>
</dbReference>
<evidence type="ECO:0000313" key="5">
    <source>
        <dbReference type="EMBL" id="KAF7502051.1"/>
    </source>
</evidence>
<gene>
    <name evidence="5" type="ORF">GJ744_008137</name>
</gene>
<dbReference type="OrthoDB" id="25887at2759"/>
<feature type="compositionally biased region" description="Basic and acidic residues" evidence="2">
    <location>
        <begin position="152"/>
        <end position="162"/>
    </location>
</feature>
<protein>
    <recommendedName>
        <fullName evidence="7">UBX domain-containing protein 1</fullName>
    </recommendedName>
</protein>
<dbReference type="GO" id="GO:0031468">
    <property type="term" value="P:nuclear membrane reassembly"/>
    <property type="evidence" value="ECO:0007669"/>
    <property type="project" value="TreeGrafter"/>
</dbReference>
<dbReference type="InterPro" id="IPR036241">
    <property type="entry name" value="NSFL1C_SEP_dom_sf"/>
</dbReference>
<sequence length="410" mass="44602">MSNHDDLIAQFVDVAGVPPQEARQYLEAAQWDFPSAMTTFYNPPEETAESQDEDNTNADLPPSPSEERHPGGRRRVGEGTADPQPIPTTTSSSSQSSRPPKRAAAQKKFATLGDFGNDPHGHDDPNDSDYDDDKHDLFAGGEKSGLAVQNPDDLKKKILEKARKNKPRPGGDDPRPRVNHFTGTARTLGGDDAPSQTIEPPTDPLAGRRPERVDRILHFWNDGFSVDDGDLYSTGDPRNAEILNGIRQGRAPLSIMNVQPGQEVDVEIKQHEGNYVKPKQKYKPFSGQGNRLGSPTPGDSLIGTSITPAAPPAAASSTSKEPPKVEIDQSQPVITLQIRLGNGTRLPSRFNPSHTIGDVYSFVAAASPDSQTREWALMTTFPSTELTDRSVALGDLPELKRGGVLVQKWR</sequence>
<evidence type="ECO:0000313" key="6">
    <source>
        <dbReference type="Proteomes" id="UP000606974"/>
    </source>
</evidence>
<dbReference type="AlphaFoldDB" id="A0A8H7A7P3"/>
<evidence type="ECO:0008006" key="7">
    <source>
        <dbReference type="Google" id="ProtNLM"/>
    </source>
</evidence>
<dbReference type="SUPFAM" id="SSF102848">
    <property type="entry name" value="NSFL1 (p97 ATPase) cofactor p47, SEP domain"/>
    <property type="match status" value="1"/>
</dbReference>
<dbReference type="Gene3D" id="3.30.420.210">
    <property type="entry name" value="SEP domain"/>
    <property type="match status" value="1"/>
</dbReference>
<feature type="compositionally biased region" description="Low complexity" evidence="2">
    <location>
        <begin position="87"/>
        <end position="98"/>
    </location>
</feature>
<dbReference type="GO" id="GO:0007030">
    <property type="term" value="P:Golgi organization"/>
    <property type="evidence" value="ECO:0007669"/>
    <property type="project" value="TreeGrafter"/>
</dbReference>
<dbReference type="GO" id="GO:0005634">
    <property type="term" value="C:nucleus"/>
    <property type="evidence" value="ECO:0007669"/>
    <property type="project" value="TreeGrafter"/>
</dbReference>
<dbReference type="PROSITE" id="PS50033">
    <property type="entry name" value="UBX"/>
    <property type="match status" value="1"/>
</dbReference>
<dbReference type="Proteomes" id="UP000606974">
    <property type="component" value="Unassembled WGS sequence"/>
</dbReference>
<dbReference type="PANTHER" id="PTHR23333">
    <property type="entry name" value="UBX DOMAIN CONTAINING PROTEIN"/>
    <property type="match status" value="1"/>
</dbReference>
<dbReference type="Gene3D" id="1.10.8.10">
    <property type="entry name" value="DNA helicase RuvA subunit, C-terminal domain"/>
    <property type="match status" value="1"/>
</dbReference>
<dbReference type="Gene3D" id="3.10.20.90">
    <property type="entry name" value="Phosphatidylinositol 3-kinase Catalytic Subunit, Chain A, domain 1"/>
    <property type="match status" value="1"/>
</dbReference>
<dbReference type="GO" id="GO:0000045">
    <property type="term" value="P:autophagosome assembly"/>
    <property type="evidence" value="ECO:0007669"/>
    <property type="project" value="TreeGrafter"/>
</dbReference>
<feature type="region of interest" description="Disordered" evidence="2">
    <location>
        <begin position="36"/>
        <end position="209"/>
    </location>
</feature>